<protein>
    <recommendedName>
        <fullName evidence="6">Transcriptional regulator</fullName>
    </recommendedName>
</protein>
<feature type="binding site" evidence="1">
    <location>
        <position position="92"/>
    </location>
    <ligand>
        <name>Ni(2+)</name>
        <dbReference type="ChEBI" id="CHEBI:49786"/>
    </ligand>
</feature>
<proteinExistence type="predicted"/>
<dbReference type="PANTHER" id="PTHR40068:SF1">
    <property type="entry name" value="TRANSCRIPTION REPRESSOR NIAR-RELATED"/>
    <property type="match status" value="1"/>
</dbReference>
<dbReference type="InterPro" id="IPR036390">
    <property type="entry name" value="WH_DNA-bd_sf"/>
</dbReference>
<dbReference type="Proteomes" id="UP000199701">
    <property type="component" value="Unassembled WGS sequence"/>
</dbReference>
<dbReference type="InterPro" id="IPR004173">
    <property type="entry name" value="3H_domain"/>
</dbReference>
<feature type="domain" description="3H" evidence="2">
    <location>
        <begin position="82"/>
        <end position="176"/>
    </location>
</feature>
<dbReference type="GO" id="GO:0046872">
    <property type="term" value="F:metal ion binding"/>
    <property type="evidence" value="ECO:0007669"/>
    <property type="project" value="UniProtKB-KW"/>
</dbReference>
<keyword evidence="1" id="KW-0479">Metal-binding</keyword>
<sequence>MLREDGYNMEGDSRRKKIIDILTTRDRAITGNDLSEMLNVSRQIIVQDIALLRAVNKSILSTNKGYILYSDESKRFKRSYYVTHTDEQIAEELEIIVDNNGKVLDVVIEHDIYGQITVDLIIASRRDIKEFLQKLKDSKTKPLKNLTDGRHYHTVEADTENDLDIIEKELNEKGYLVN</sequence>
<evidence type="ECO:0000313" key="5">
    <source>
        <dbReference type="Proteomes" id="UP000199701"/>
    </source>
</evidence>
<accession>A0A1I0QSL6</accession>
<dbReference type="Gene3D" id="1.10.10.10">
    <property type="entry name" value="Winged helix-like DNA-binding domain superfamily/Winged helix DNA-binding domain"/>
    <property type="match status" value="1"/>
</dbReference>
<dbReference type="STRING" id="99656.SAMN05421659_10968"/>
<dbReference type="Pfam" id="PF08279">
    <property type="entry name" value="HTH_11"/>
    <property type="match status" value="1"/>
</dbReference>
<feature type="domain" description="Helix-turn-helix type 11" evidence="3">
    <location>
        <begin position="14"/>
        <end position="67"/>
    </location>
</feature>
<keyword evidence="1" id="KW-0533">Nickel</keyword>
<feature type="binding site" evidence="1">
    <location>
        <position position="84"/>
    </location>
    <ligand>
        <name>Ni(2+)</name>
        <dbReference type="ChEBI" id="CHEBI:49786"/>
    </ligand>
</feature>
<reference evidence="4 5" key="1">
    <citation type="submission" date="2016-10" db="EMBL/GenBank/DDBJ databases">
        <authorList>
            <person name="de Groot N.N."/>
        </authorList>
    </citation>
    <scope>NUCLEOTIDE SEQUENCE [LARGE SCALE GENOMIC DNA]</scope>
    <source>
        <strain evidence="4 5">DSM 9179</strain>
    </source>
</reference>
<dbReference type="Pfam" id="PF02829">
    <property type="entry name" value="3H"/>
    <property type="match status" value="1"/>
</dbReference>
<evidence type="ECO:0000313" key="4">
    <source>
        <dbReference type="EMBL" id="SEW30604.1"/>
    </source>
</evidence>
<evidence type="ECO:0008006" key="6">
    <source>
        <dbReference type="Google" id="ProtNLM"/>
    </source>
</evidence>
<dbReference type="PANTHER" id="PTHR40068">
    <property type="entry name" value="TRANSCRIPTION REPRESSOR NIAR-RELATED"/>
    <property type="match status" value="1"/>
</dbReference>
<gene>
    <name evidence="4" type="ORF">SAMN05421659_10968</name>
</gene>
<evidence type="ECO:0000259" key="3">
    <source>
        <dbReference type="Pfam" id="PF08279"/>
    </source>
</evidence>
<feature type="binding site" evidence="1">
    <location>
        <position position="153"/>
    </location>
    <ligand>
        <name>Ni(2+)</name>
        <dbReference type="ChEBI" id="CHEBI:49786"/>
    </ligand>
</feature>
<dbReference type="PIRSF" id="PIRSF037847">
    <property type="entry name" value="NiaR"/>
    <property type="match status" value="1"/>
</dbReference>
<dbReference type="SUPFAM" id="SSF46785">
    <property type="entry name" value="Winged helix' DNA-binding domain"/>
    <property type="match status" value="1"/>
</dbReference>
<dbReference type="Gene3D" id="3.30.1340.20">
    <property type="entry name" value="3H domain"/>
    <property type="match status" value="1"/>
</dbReference>
<dbReference type="SUPFAM" id="SSF75500">
    <property type="entry name" value="Putative transcriptional regulator TM1602, C-terminal domain"/>
    <property type="match status" value="1"/>
</dbReference>
<keyword evidence="5" id="KW-1185">Reference proteome</keyword>
<dbReference type="EMBL" id="FOJI01000009">
    <property type="protein sequence ID" value="SEW30604.1"/>
    <property type="molecule type" value="Genomic_DNA"/>
</dbReference>
<name>A0A1I0QSL6_9FIRM</name>
<organism evidence="4 5">
    <name type="scientific">[Clostridium] fimetarium</name>
    <dbReference type="NCBI Taxonomy" id="99656"/>
    <lineage>
        <taxon>Bacteria</taxon>
        <taxon>Bacillati</taxon>
        <taxon>Bacillota</taxon>
        <taxon>Clostridia</taxon>
        <taxon>Lachnospirales</taxon>
        <taxon>Lachnospiraceae</taxon>
    </lineage>
</organism>
<dbReference type="AlphaFoldDB" id="A0A1I0QSL6"/>
<dbReference type="InterPro" id="IPR013196">
    <property type="entry name" value="HTH_11"/>
</dbReference>
<evidence type="ECO:0000259" key="2">
    <source>
        <dbReference type="Pfam" id="PF02829"/>
    </source>
</evidence>
<dbReference type="InterPro" id="IPR035922">
    <property type="entry name" value="3H_dom_sf"/>
</dbReference>
<dbReference type="InterPro" id="IPR026043">
    <property type="entry name" value="NadR"/>
</dbReference>
<evidence type="ECO:0000256" key="1">
    <source>
        <dbReference type="PIRSR" id="PIRSR037847-1"/>
    </source>
</evidence>
<dbReference type="InterPro" id="IPR036388">
    <property type="entry name" value="WH-like_DNA-bd_sf"/>
</dbReference>
<feature type="binding site" evidence="1">
    <location>
        <position position="151"/>
    </location>
    <ligand>
        <name>Ni(2+)</name>
        <dbReference type="ChEBI" id="CHEBI:49786"/>
    </ligand>
</feature>